<protein>
    <recommendedName>
        <fullName evidence="4">Lipoprotein</fullName>
    </recommendedName>
</protein>
<name>A0AAN1NVC2_9GAMM</name>
<feature type="signal peptide" evidence="1">
    <location>
        <begin position="1"/>
        <end position="29"/>
    </location>
</feature>
<evidence type="ECO:0000313" key="3">
    <source>
        <dbReference type="Proteomes" id="UP000241538"/>
    </source>
</evidence>
<sequence length="196" mass="21173">MVMNSIQRTCILLALISPLVLTSCVQKYASLSEKSSCSKQCGSGVNISVSAWRFTSSQAEELLKIPSDSVIPSLNSGSLRVIMPSQVDATRMLLNKWAEFITTSIAWTEDMQPLPVSVNNASEKLNAVVTPYPQFEENGPRMVSYELSSAVLLPKSGSLDDKSFNPGRVRLPSGGALLVVQHNTGGSIIWLIQSGK</sequence>
<evidence type="ECO:0000313" key="2">
    <source>
        <dbReference type="EMBL" id="AVV40019.1"/>
    </source>
</evidence>
<proteinExistence type="predicted"/>
<keyword evidence="1" id="KW-0732">Signal</keyword>
<reference evidence="2 3" key="1">
    <citation type="journal article" date="2018" name="Int J Genomics">
        <title>Comparative Genomics Analysis of Plasmid pPV989-94 from a Clinical Isolate of Pantoea vagans PV989.</title>
        <authorList>
            <person name="Xu L."/>
            <person name="Yin M."/>
            <person name="Zhu T."/>
            <person name="Lu J."/>
            <person name="Bao Q."/>
        </authorList>
    </citation>
    <scope>NUCLEOTIDE SEQUENCE [LARGE SCALE GENOMIC DNA]</scope>
    <source>
        <strain evidence="2 3">PV989</strain>
    </source>
</reference>
<dbReference type="RefSeq" id="WP_107320585.1">
    <property type="nucleotide sequence ID" value="NZ_CP028352.1"/>
</dbReference>
<evidence type="ECO:0000256" key="1">
    <source>
        <dbReference type="SAM" id="SignalP"/>
    </source>
</evidence>
<evidence type="ECO:0008006" key="4">
    <source>
        <dbReference type="Google" id="ProtNLM"/>
    </source>
</evidence>
<feature type="chain" id="PRO_5042951069" description="Lipoprotein" evidence="1">
    <location>
        <begin position="30"/>
        <end position="196"/>
    </location>
</feature>
<keyword evidence="2" id="KW-0614">Plasmid</keyword>
<accession>A0AAN1NVC2</accession>
<dbReference type="EMBL" id="CP028352">
    <property type="protein sequence ID" value="AVV40019.1"/>
    <property type="molecule type" value="Genomic_DNA"/>
</dbReference>
<dbReference type="Proteomes" id="UP000241538">
    <property type="component" value="Plasmid pPV989-94"/>
</dbReference>
<geneLocation type="plasmid" evidence="3">
    <name>ppv989-94</name>
</geneLocation>
<gene>
    <name evidence="2" type="ORF">C9381_22570</name>
</gene>
<organism evidence="2 3">
    <name type="scientific">Pantoea vagans</name>
    <dbReference type="NCBI Taxonomy" id="470934"/>
    <lineage>
        <taxon>Bacteria</taxon>
        <taxon>Pseudomonadati</taxon>
        <taxon>Pseudomonadota</taxon>
        <taxon>Gammaproteobacteria</taxon>
        <taxon>Enterobacterales</taxon>
        <taxon>Erwiniaceae</taxon>
        <taxon>Pantoea</taxon>
    </lineage>
</organism>
<dbReference type="AlphaFoldDB" id="A0AAN1NVC2"/>